<accession>A0ABU5DFB5</accession>
<protein>
    <submittedName>
        <fullName evidence="1">DUF1631 family protein</fullName>
    </submittedName>
</protein>
<reference evidence="1 2" key="1">
    <citation type="submission" date="2023-11" db="EMBL/GenBank/DDBJ databases">
        <title>Paucibacter sp. nov., isolated from fresh soil in Korea.</title>
        <authorList>
            <person name="Le N.T.T."/>
        </authorList>
    </citation>
    <scope>NUCLEOTIDE SEQUENCE [LARGE SCALE GENOMIC DNA]</scope>
    <source>
        <strain evidence="1 2">R3-3</strain>
    </source>
</reference>
<dbReference type="Pfam" id="PF07793">
    <property type="entry name" value="DUF1631"/>
    <property type="match status" value="2"/>
</dbReference>
<comment type="caution">
    <text evidence="1">The sequence shown here is derived from an EMBL/GenBank/DDBJ whole genome shotgun (WGS) entry which is preliminary data.</text>
</comment>
<sequence>MSVALNHNSLLDEALAQIPALSRNLSERTHDELSGKPQYFSLLSDWRRLRPRFAGDFETALSQLLQTARRGEDPLAQLQRQTPPAGISSGFGGLSLVDERQALQDVAIAHVIQMIEQQSKPELHQLTNFFAALRGTARARASDNPVRPALFAHALYRSLFGVELDAERRYALMQAAATPMAQALHRIMYERLCAQLRAAELTQLVESHAAKVQDPDADLRLRQARLGNTAPATLDNVARRVQAHNARPGALSALAGGPSPDMLSRLYDQILADPRLLPPVKALLSRLQIAIVRLSRADTTLLRHKDHPAWLLLDRVAAQGMAFERGDDPELQSFVGFMDAEVQLLIDSPMPGPSLFEQVLARVERHLERQAQQRSTASAGALAALEREQQKPQWLAVVREQIEEQIVGAPLGPHLQAFLLEVWPEVIAHSMVTEGQDAPQATAQIELVDRLLQSLHAPADEAGRTKLRDSLPGLINDLEAGCDSIKVFESQRKEALQELMRLHARLLSGQPMPPQPTPARSAPAPHEQVKQLLIERESVEPEHWAHVSVDRGHLPTVPVQLYESTFAETAVKSWFDGLTVGSWFHLFVKGEWLTAQVAWVSESHQFFLFIGQDADVRVSLTRGAIEQLLANGLITSLSENGVVQRALDTLMSELVDGAEDER</sequence>
<dbReference type="Proteomes" id="UP001285263">
    <property type="component" value="Unassembled WGS sequence"/>
</dbReference>
<dbReference type="EMBL" id="JAXCLA010000002">
    <property type="protein sequence ID" value="MDY0743969.1"/>
    <property type="molecule type" value="Genomic_DNA"/>
</dbReference>
<dbReference type="RefSeq" id="WP_320421881.1">
    <property type="nucleotide sequence ID" value="NZ_JAXCLA010000002.1"/>
</dbReference>
<evidence type="ECO:0000313" key="2">
    <source>
        <dbReference type="Proteomes" id="UP001285263"/>
    </source>
</evidence>
<dbReference type="InterPro" id="IPR012434">
    <property type="entry name" value="DUF1631"/>
</dbReference>
<name>A0ABU5DFB5_9BURK</name>
<organism evidence="1 2">
    <name type="scientific">Roseateles agri</name>
    <dbReference type="NCBI Taxonomy" id="3098619"/>
    <lineage>
        <taxon>Bacteria</taxon>
        <taxon>Pseudomonadati</taxon>
        <taxon>Pseudomonadota</taxon>
        <taxon>Betaproteobacteria</taxon>
        <taxon>Burkholderiales</taxon>
        <taxon>Sphaerotilaceae</taxon>
        <taxon>Roseateles</taxon>
    </lineage>
</organism>
<gene>
    <name evidence="1" type="ORF">SNE35_05610</name>
</gene>
<evidence type="ECO:0000313" key="1">
    <source>
        <dbReference type="EMBL" id="MDY0743969.1"/>
    </source>
</evidence>
<proteinExistence type="predicted"/>
<keyword evidence="2" id="KW-1185">Reference proteome</keyword>